<comment type="caution">
    <text evidence="1">The sequence shown here is derived from an EMBL/GenBank/DDBJ whole genome shotgun (WGS) entry which is preliminary data.</text>
</comment>
<dbReference type="EMBL" id="JBGBPQ010000009">
    <property type="protein sequence ID" value="KAL1519721.1"/>
    <property type="molecule type" value="Genomic_DNA"/>
</dbReference>
<keyword evidence="2" id="KW-1185">Reference proteome</keyword>
<gene>
    <name evidence="1" type="ORF">AB1Y20_023231</name>
</gene>
<evidence type="ECO:0000313" key="2">
    <source>
        <dbReference type="Proteomes" id="UP001515480"/>
    </source>
</evidence>
<reference evidence="1 2" key="1">
    <citation type="journal article" date="2024" name="Science">
        <title>Giant polyketide synthase enzymes in the biosynthesis of giant marine polyether toxins.</title>
        <authorList>
            <person name="Fallon T.R."/>
            <person name="Shende V.V."/>
            <person name="Wierzbicki I.H."/>
            <person name="Pendleton A.L."/>
            <person name="Watervoot N.F."/>
            <person name="Auber R.P."/>
            <person name="Gonzalez D.J."/>
            <person name="Wisecaver J.H."/>
            <person name="Moore B.S."/>
        </authorList>
    </citation>
    <scope>NUCLEOTIDE SEQUENCE [LARGE SCALE GENOMIC DNA]</scope>
    <source>
        <strain evidence="1 2">12B1</strain>
    </source>
</reference>
<accession>A0AB34JG61</accession>
<dbReference type="AlphaFoldDB" id="A0AB34JG61"/>
<protein>
    <submittedName>
        <fullName evidence="1">Uncharacterized protein</fullName>
    </submittedName>
</protein>
<evidence type="ECO:0000313" key="1">
    <source>
        <dbReference type="EMBL" id="KAL1519721.1"/>
    </source>
</evidence>
<name>A0AB34JG61_PRYPA</name>
<dbReference type="Proteomes" id="UP001515480">
    <property type="component" value="Unassembled WGS sequence"/>
</dbReference>
<sequence length="354" mass="40024">MSSSDDAKSDTVRIIDIFSYGGKHYDRTLRLRLHEMASIPNLLHVLLEMGTPLSRNLQFAAVVEQGHFDLRDLAWAPFRQRIQHVKLNGSQLFASLVPCTGTGRACEPTHPNAHLAQHIMRTVGFSTALSMVWPPAASNDWVLLSDIDEIPRAHLFVNSLLADSSVRFQLENGRVFALAGPCFYYSVECMASPLSWESQWSLGPRLATAATLRNSSWNAIRSGKGIVATVIRDASWHFGYLMTHSEILTKLCFNTDPAVRKLCRAPDALSVIKQSVAECRDLFGLEYNLLPDLLMSGVLCHNVRDLFLEWHTGKNTLSWQEEQLPLPDVDLRRAFTWMLKRAKSRCQLRLHDWI</sequence>
<proteinExistence type="predicted"/>
<organism evidence="1 2">
    <name type="scientific">Prymnesium parvum</name>
    <name type="common">Toxic golden alga</name>
    <dbReference type="NCBI Taxonomy" id="97485"/>
    <lineage>
        <taxon>Eukaryota</taxon>
        <taxon>Haptista</taxon>
        <taxon>Haptophyta</taxon>
        <taxon>Prymnesiophyceae</taxon>
        <taxon>Prymnesiales</taxon>
        <taxon>Prymnesiaceae</taxon>
        <taxon>Prymnesium</taxon>
    </lineage>
</organism>